<feature type="region of interest" description="Disordered" evidence="1">
    <location>
        <begin position="35"/>
        <end position="66"/>
    </location>
</feature>
<feature type="compositionally biased region" description="Low complexity" evidence="1">
    <location>
        <begin position="52"/>
        <end position="66"/>
    </location>
</feature>
<protein>
    <recommendedName>
        <fullName evidence="4">SH3 domain-containing protein</fullName>
    </recommendedName>
</protein>
<proteinExistence type="predicted"/>
<sequence>MKLWTWLKDPANRAVLGFLGAGVAAAAALLVQAGFGPRTDSAPPLPKPEIRAQPGQPGQQAQADAQGVATNIRGDGNQVHIQTSD</sequence>
<name>A0ABN7YFH4_9BURK</name>
<keyword evidence="3" id="KW-1185">Reference proteome</keyword>
<dbReference type="Proteomes" id="UP000721236">
    <property type="component" value="Unassembled WGS sequence"/>
</dbReference>
<dbReference type="EMBL" id="CAJZAH010000002">
    <property type="protein sequence ID" value="CAG9171464.1"/>
    <property type="molecule type" value="Genomic_DNA"/>
</dbReference>
<evidence type="ECO:0000256" key="1">
    <source>
        <dbReference type="SAM" id="MobiDB-lite"/>
    </source>
</evidence>
<evidence type="ECO:0000313" key="2">
    <source>
        <dbReference type="EMBL" id="CAG9171464.1"/>
    </source>
</evidence>
<comment type="caution">
    <text evidence="2">The sequence shown here is derived from an EMBL/GenBank/DDBJ whole genome shotgun (WGS) entry which is preliminary data.</text>
</comment>
<reference evidence="2 3" key="1">
    <citation type="submission" date="2021-08" db="EMBL/GenBank/DDBJ databases">
        <authorList>
            <person name="Peeters C."/>
        </authorList>
    </citation>
    <scope>NUCLEOTIDE SEQUENCE [LARGE SCALE GENOMIC DNA]</scope>
    <source>
        <strain evidence="2 3">LMG 21510</strain>
    </source>
</reference>
<accession>A0ABN7YFH4</accession>
<dbReference type="RefSeq" id="WP_224041086.1">
    <property type="nucleotide sequence ID" value="NZ_CAJZAH010000002.1"/>
</dbReference>
<organism evidence="2 3">
    <name type="scientific">Cupriavidus respiraculi</name>
    <dbReference type="NCBI Taxonomy" id="195930"/>
    <lineage>
        <taxon>Bacteria</taxon>
        <taxon>Pseudomonadati</taxon>
        <taxon>Pseudomonadota</taxon>
        <taxon>Betaproteobacteria</taxon>
        <taxon>Burkholderiales</taxon>
        <taxon>Burkholderiaceae</taxon>
        <taxon>Cupriavidus</taxon>
    </lineage>
</organism>
<evidence type="ECO:0000313" key="3">
    <source>
        <dbReference type="Proteomes" id="UP000721236"/>
    </source>
</evidence>
<evidence type="ECO:0008006" key="4">
    <source>
        <dbReference type="Google" id="ProtNLM"/>
    </source>
</evidence>
<gene>
    <name evidence="2" type="ORF">LMG21510_01674</name>
</gene>